<dbReference type="InterPro" id="IPR039758">
    <property type="entry name" value="NAGK-like"/>
</dbReference>
<dbReference type="Proteomes" id="UP000216207">
    <property type="component" value="Unassembled WGS sequence"/>
</dbReference>
<dbReference type="SUPFAM" id="SSF53067">
    <property type="entry name" value="Actin-like ATPase domain"/>
    <property type="match status" value="2"/>
</dbReference>
<name>A0A268NZ17_SHOCL</name>
<reference evidence="2 3" key="1">
    <citation type="submission" date="2017-07" db="EMBL/GenBank/DDBJ databases">
        <title>Isolation and whole genome analysis of endospore-forming bacteria from heroin.</title>
        <authorList>
            <person name="Kalinowski J."/>
            <person name="Ahrens B."/>
            <person name="Al-Dilaimi A."/>
            <person name="Winkler A."/>
            <person name="Wibberg D."/>
            <person name="Schleenbecker U."/>
            <person name="Ruckert C."/>
            <person name="Wolfel R."/>
            <person name="Grass G."/>
        </authorList>
    </citation>
    <scope>NUCLEOTIDE SEQUENCE [LARGE SCALE GENOMIC DNA]</scope>
    <source>
        <strain evidence="2 3">7539</strain>
    </source>
</reference>
<dbReference type="EMBL" id="NPCC01000013">
    <property type="protein sequence ID" value="PAE88668.1"/>
    <property type="molecule type" value="Genomic_DNA"/>
</dbReference>
<dbReference type="AlphaFoldDB" id="A0A268NZ17"/>
<organism evidence="2 3">
    <name type="scientific">Shouchella clausii</name>
    <name type="common">Alkalihalobacillus clausii</name>
    <dbReference type="NCBI Taxonomy" id="79880"/>
    <lineage>
        <taxon>Bacteria</taxon>
        <taxon>Bacillati</taxon>
        <taxon>Bacillota</taxon>
        <taxon>Bacilli</taxon>
        <taxon>Bacillales</taxon>
        <taxon>Bacillaceae</taxon>
        <taxon>Shouchella</taxon>
    </lineage>
</organism>
<protein>
    <recommendedName>
        <fullName evidence="1">ATPase BadF/BadG/BcrA/BcrD type domain-containing protein</fullName>
    </recommendedName>
</protein>
<accession>A0A268NZ17</accession>
<gene>
    <name evidence="2" type="ORF">CHH72_11880</name>
</gene>
<evidence type="ECO:0000313" key="3">
    <source>
        <dbReference type="Proteomes" id="UP000216207"/>
    </source>
</evidence>
<evidence type="ECO:0000259" key="1">
    <source>
        <dbReference type="Pfam" id="PF01869"/>
    </source>
</evidence>
<proteinExistence type="predicted"/>
<dbReference type="InterPro" id="IPR043129">
    <property type="entry name" value="ATPase_NBD"/>
</dbReference>
<evidence type="ECO:0000313" key="2">
    <source>
        <dbReference type="EMBL" id="PAE88668.1"/>
    </source>
</evidence>
<dbReference type="Gene3D" id="3.30.420.40">
    <property type="match status" value="2"/>
</dbReference>
<dbReference type="GO" id="GO:0045127">
    <property type="term" value="F:N-acetylglucosamine kinase activity"/>
    <property type="evidence" value="ECO:0007669"/>
    <property type="project" value="InterPro"/>
</dbReference>
<dbReference type="PANTHER" id="PTHR12862">
    <property type="entry name" value="BADF TYPE ATPASE DOMAIN-CONTAINING PROTEIN"/>
    <property type="match status" value="1"/>
</dbReference>
<dbReference type="Pfam" id="PF01869">
    <property type="entry name" value="BcrAD_BadFG"/>
    <property type="match status" value="1"/>
</dbReference>
<dbReference type="InterPro" id="IPR002731">
    <property type="entry name" value="ATPase_BadF"/>
</dbReference>
<dbReference type="CDD" id="cd24007">
    <property type="entry name" value="ASKHA_NBD_eukNAGK-like"/>
    <property type="match status" value="1"/>
</dbReference>
<comment type="caution">
    <text evidence="2">The sequence shown here is derived from an EMBL/GenBank/DDBJ whole genome shotgun (WGS) entry which is preliminary data.</text>
</comment>
<dbReference type="PANTHER" id="PTHR12862:SF0">
    <property type="entry name" value="N-ACETYL-D-GLUCOSAMINE KINASE"/>
    <property type="match status" value="1"/>
</dbReference>
<feature type="domain" description="ATPase BadF/BadG/BcrA/BcrD type" evidence="1">
    <location>
        <begin position="8"/>
        <end position="289"/>
    </location>
</feature>
<sequence>MGEKMYVIGLDAGGTKTHGAVIDQDQNIHFSIETGPGNVAVDSEKAKEHIMAAIQACIQSKYGSLCKAIVLGIAGIEKGHLKSEFKTLVEQHFQLPALMLNDAELALYAVLEEENGVLAIAGTGSVLIGKKHATIKMVGGWGHLLGDEGSAYHIGIQALKQLASEIEQGTIQTKLAEALAAQYQLPDASAVKEFVYSSTKKEIADIALFVYRRAQDDTDAKKLLEQAGEELAQQAIRLVKQLELETSSIPIIVKGSLLEKNEFVRHHFAEKLKQCSADISIVCKNRPAVTGALHAWKNSNHH</sequence>